<reference evidence="9 10" key="1">
    <citation type="submission" date="2015-09" db="EMBL/GenBank/DDBJ databases">
        <title>Draft genome of the parasitic nematode Teladorsagia circumcincta isolate WARC Sus (inbred).</title>
        <authorList>
            <person name="Mitreva M."/>
        </authorList>
    </citation>
    <scope>NUCLEOTIDE SEQUENCE [LARGE SCALE GENOMIC DNA]</scope>
    <source>
        <strain evidence="9 10">S</strain>
    </source>
</reference>
<dbReference type="InterPro" id="IPR001506">
    <property type="entry name" value="Peptidase_M12A"/>
</dbReference>
<dbReference type="Pfam" id="PF01400">
    <property type="entry name" value="Astacin"/>
    <property type="match status" value="1"/>
</dbReference>
<evidence type="ECO:0000313" key="10">
    <source>
        <dbReference type="Proteomes" id="UP000230423"/>
    </source>
</evidence>
<evidence type="ECO:0000256" key="2">
    <source>
        <dbReference type="ARBA" id="ARBA00022723"/>
    </source>
</evidence>
<dbReference type="AlphaFoldDB" id="A0A2G9ULR0"/>
<evidence type="ECO:0000256" key="1">
    <source>
        <dbReference type="ARBA" id="ARBA00022670"/>
    </source>
</evidence>
<dbReference type="SUPFAM" id="SSF55486">
    <property type="entry name" value="Metalloproteases ('zincins'), catalytic domain"/>
    <property type="match status" value="1"/>
</dbReference>
<keyword evidence="10" id="KW-1185">Reference proteome</keyword>
<dbReference type="EMBL" id="KZ346025">
    <property type="protein sequence ID" value="PIO71194.1"/>
    <property type="molecule type" value="Genomic_DNA"/>
</dbReference>
<dbReference type="PROSITE" id="PS51864">
    <property type="entry name" value="ASTACIN"/>
    <property type="match status" value="1"/>
</dbReference>
<evidence type="ECO:0000313" key="9">
    <source>
        <dbReference type="EMBL" id="PIO71194.1"/>
    </source>
</evidence>
<dbReference type="GO" id="GO:0004222">
    <property type="term" value="F:metalloendopeptidase activity"/>
    <property type="evidence" value="ECO:0007669"/>
    <property type="project" value="UniProtKB-UniRule"/>
</dbReference>
<keyword evidence="2 7" id="KW-0479">Metal-binding</keyword>
<name>A0A2G9ULR0_TELCI</name>
<protein>
    <recommendedName>
        <fullName evidence="7">Metalloendopeptidase</fullName>
        <ecNumber evidence="7">3.4.24.-</ecNumber>
    </recommendedName>
</protein>
<proteinExistence type="predicted"/>
<gene>
    <name evidence="9" type="ORF">TELCIR_06914</name>
</gene>
<keyword evidence="5 7" id="KW-0482">Metalloprotease</keyword>
<sequence length="81" mass="9277">MTEGCDTVSIATREIGYTLGVHHTMTRNDRDKFIKVNTANVERDYHYAMVKGNQETFHLPYDYGSIMHYSGSRFLETLGNA</sequence>
<comment type="cofactor">
    <cofactor evidence="7">
        <name>Zn(2+)</name>
        <dbReference type="ChEBI" id="CHEBI:29105"/>
    </cofactor>
    <text evidence="7">Binds 1 zinc ion per subunit.</text>
</comment>
<evidence type="ECO:0000256" key="6">
    <source>
        <dbReference type="PROSITE-ProRule" id="PRU01211"/>
    </source>
</evidence>
<dbReference type="PANTHER" id="PTHR10127">
    <property type="entry name" value="DISCOIDIN, CUB, EGF, LAMININ , AND ZINC METALLOPROTEASE DOMAIN CONTAINING"/>
    <property type="match status" value="1"/>
</dbReference>
<keyword evidence="3 7" id="KW-0378">Hydrolase</keyword>
<dbReference type="Proteomes" id="UP000230423">
    <property type="component" value="Unassembled WGS sequence"/>
</dbReference>
<dbReference type="GO" id="GO:0046872">
    <property type="term" value="F:metal ion binding"/>
    <property type="evidence" value="ECO:0007669"/>
    <property type="project" value="UniProtKB-KW"/>
</dbReference>
<keyword evidence="4 7" id="KW-0862">Zinc</keyword>
<dbReference type="OrthoDB" id="291007at2759"/>
<dbReference type="InterPro" id="IPR024079">
    <property type="entry name" value="MetalloPept_cat_dom_sf"/>
</dbReference>
<feature type="domain" description="Peptidase M12A" evidence="8">
    <location>
        <begin position="1"/>
        <end position="81"/>
    </location>
</feature>
<evidence type="ECO:0000256" key="4">
    <source>
        <dbReference type="ARBA" id="ARBA00022833"/>
    </source>
</evidence>
<keyword evidence="1 7" id="KW-0645">Protease</keyword>
<comment type="caution">
    <text evidence="6">Lacks conserved residue(s) required for the propagation of feature annotation.</text>
</comment>
<feature type="active site" evidence="6">
    <location>
        <position position="14"/>
    </location>
</feature>
<evidence type="ECO:0000256" key="3">
    <source>
        <dbReference type="ARBA" id="ARBA00022801"/>
    </source>
</evidence>
<evidence type="ECO:0000256" key="7">
    <source>
        <dbReference type="RuleBase" id="RU361183"/>
    </source>
</evidence>
<evidence type="ECO:0000256" key="5">
    <source>
        <dbReference type="ARBA" id="ARBA00023049"/>
    </source>
</evidence>
<dbReference type="PRINTS" id="PR00480">
    <property type="entry name" value="ASTACIN"/>
</dbReference>
<organism evidence="9 10">
    <name type="scientific">Teladorsagia circumcincta</name>
    <name type="common">Brown stomach worm</name>
    <name type="synonym">Ostertagia circumcincta</name>
    <dbReference type="NCBI Taxonomy" id="45464"/>
    <lineage>
        <taxon>Eukaryota</taxon>
        <taxon>Metazoa</taxon>
        <taxon>Ecdysozoa</taxon>
        <taxon>Nematoda</taxon>
        <taxon>Chromadorea</taxon>
        <taxon>Rhabditida</taxon>
        <taxon>Rhabditina</taxon>
        <taxon>Rhabditomorpha</taxon>
        <taxon>Strongyloidea</taxon>
        <taxon>Trichostrongylidae</taxon>
        <taxon>Teladorsagia</taxon>
    </lineage>
</organism>
<dbReference type="PANTHER" id="PTHR10127:SF780">
    <property type="entry name" value="METALLOENDOPEPTIDASE"/>
    <property type="match status" value="1"/>
</dbReference>
<evidence type="ECO:0000259" key="8">
    <source>
        <dbReference type="PROSITE" id="PS51864"/>
    </source>
</evidence>
<dbReference type="GO" id="GO:0006508">
    <property type="term" value="P:proteolysis"/>
    <property type="evidence" value="ECO:0007669"/>
    <property type="project" value="UniProtKB-KW"/>
</dbReference>
<dbReference type="EC" id="3.4.24.-" evidence="7"/>
<accession>A0A2G9ULR0</accession>
<dbReference type="Gene3D" id="3.40.390.10">
    <property type="entry name" value="Collagenase (Catalytic Domain)"/>
    <property type="match status" value="1"/>
</dbReference>